<protein>
    <submittedName>
        <fullName evidence="1">Uncharacterized protein</fullName>
    </submittedName>
</protein>
<gene>
    <name evidence="1" type="ORF">SDC9_189619</name>
</gene>
<accession>A0A645I3K6</accession>
<name>A0A645I3K6_9ZZZZ</name>
<evidence type="ECO:0000313" key="1">
    <source>
        <dbReference type="EMBL" id="MPN42063.1"/>
    </source>
</evidence>
<proteinExistence type="predicted"/>
<dbReference type="EMBL" id="VSSQ01099525">
    <property type="protein sequence ID" value="MPN42063.1"/>
    <property type="molecule type" value="Genomic_DNA"/>
</dbReference>
<comment type="caution">
    <text evidence="1">The sequence shown here is derived from an EMBL/GenBank/DDBJ whole genome shotgun (WGS) entry which is preliminary data.</text>
</comment>
<dbReference type="AlphaFoldDB" id="A0A645I3K6"/>
<sequence length="142" mass="16342">MNMLRAVELRLLLQPLPEARLFRHHGKVHIINQGIQVEPGAPRYNGSFAVSEYFFNIFFRKDLILRNGKFVSRVDLVHQIMPRLGQLFFGGFGAADVHIFIDLHGISRNDLSLKSLRNFNRIFCFADGRGAGNKDNFMILHF</sequence>
<organism evidence="1">
    <name type="scientific">bioreactor metagenome</name>
    <dbReference type="NCBI Taxonomy" id="1076179"/>
    <lineage>
        <taxon>unclassified sequences</taxon>
        <taxon>metagenomes</taxon>
        <taxon>ecological metagenomes</taxon>
    </lineage>
</organism>
<reference evidence="1" key="1">
    <citation type="submission" date="2019-08" db="EMBL/GenBank/DDBJ databases">
        <authorList>
            <person name="Kucharzyk K."/>
            <person name="Murdoch R.W."/>
            <person name="Higgins S."/>
            <person name="Loffler F."/>
        </authorList>
    </citation>
    <scope>NUCLEOTIDE SEQUENCE</scope>
</reference>